<evidence type="ECO:0000313" key="3">
    <source>
        <dbReference type="Proteomes" id="UP001501352"/>
    </source>
</evidence>
<dbReference type="InterPro" id="IPR001096">
    <property type="entry name" value="Peptidase_C13"/>
</dbReference>
<gene>
    <name evidence="2" type="ORF">GCM10009422_23620</name>
</gene>
<feature type="signal peptide" evidence="1">
    <location>
        <begin position="1"/>
        <end position="25"/>
    </location>
</feature>
<dbReference type="EMBL" id="BAAAGA010000005">
    <property type="protein sequence ID" value="GAA0626148.1"/>
    <property type="molecule type" value="Genomic_DNA"/>
</dbReference>
<evidence type="ECO:0000256" key="1">
    <source>
        <dbReference type="SAM" id="SignalP"/>
    </source>
</evidence>
<keyword evidence="3" id="KW-1185">Reference proteome</keyword>
<organism evidence="2 3">
    <name type="scientific">Brevundimonas kwangchunensis</name>
    <dbReference type="NCBI Taxonomy" id="322163"/>
    <lineage>
        <taxon>Bacteria</taxon>
        <taxon>Pseudomonadati</taxon>
        <taxon>Pseudomonadota</taxon>
        <taxon>Alphaproteobacteria</taxon>
        <taxon>Caulobacterales</taxon>
        <taxon>Caulobacteraceae</taxon>
        <taxon>Brevundimonas</taxon>
    </lineage>
</organism>
<dbReference type="Pfam" id="PF01650">
    <property type="entry name" value="Peptidase_C13"/>
    <property type="match status" value="1"/>
</dbReference>
<proteinExistence type="predicted"/>
<protein>
    <submittedName>
        <fullName evidence="2">C13 family peptidase</fullName>
    </submittedName>
</protein>
<dbReference type="InterPro" id="IPR029030">
    <property type="entry name" value="Caspase-like_dom_sf"/>
</dbReference>
<dbReference type="SUPFAM" id="SSF52129">
    <property type="entry name" value="Caspase-like"/>
    <property type="match status" value="1"/>
</dbReference>
<name>A0ABN1H177_9CAUL</name>
<sequence length="252" mass="27183">MRMGRGLIGIVAALCVALSPLAAQAQTRFEGWTSAIIAADWRDGRGHPIDAFDNARRDLVRSFLAAGFPRASMVDYSLRTDVAQPTSPQAAVDGFTEMATRADRGCLLYMTSHGSPQHMVFGETGEMTSDRLVSIIRRACGARPTVIIISACYSGQFINALQAPNRMVLTAARRDRTSFGCGAGERYPWFDGCILESLPKSADFLSLAAETKACVATKEAEAGVALPSEPQLFVGGEMQMRLPTLRFSRPAS</sequence>
<comment type="caution">
    <text evidence="2">The sequence shown here is derived from an EMBL/GenBank/DDBJ whole genome shotgun (WGS) entry which is preliminary data.</text>
</comment>
<keyword evidence="1" id="KW-0732">Signal</keyword>
<accession>A0ABN1H177</accession>
<evidence type="ECO:0000313" key="2">
    <source>
        <dbReference type="EMBL" id="GAA0626148.1"/>
    </source>
</evidence>
<feature type="chain" id="PRO_5047047529" evidence="1">
    <location>
        <begin position="26"/>
        <end position="252"/>
    </location>
</feature>
<dbReference type="Gene3D" id="3.40.50.1460">
    <property type="match status" value="1"/>
</dbReference>
<dbReference type="Proteomes" id="UP001501352">
    <property type="component" value="Unassembled WGS sequence"/>
</dbReference>
<reference evidence="2 3" key="1">
    <citation type="journal article" date="2019" name="Int. J. Syst. Evol. Microbiol.">
        <title>The Global Catalogue of Microorganisms (GCM) 10K type strain sequencing project: providing services to taxonomists for standard genome sequencing and annotation.</title>
        <authorList>
            <consortium name="The Broad Institute Genomics Platform"/>
            <consortium name="The Broad Institute Genome Sequencing Center for Infectious Disease"/>
            <person name="Wu L."/>
            <person name="Ma J."/>
        </authorList>
    </citation>
    <scope>NUCLEOTIDE SEQUENCE [LARGE SCALE GENOMIC DNA]</scope>
    <source>
        <strain evidence="2 3">JCM 12928</strain>
    </source>
</reference>